<organism evidence="1">
    <name type="scientific">marine sediment metagenome</name>
    <dbReference type="NCBI Taxonomy" id="412755"/>
    <lineage>
        <taxon>unclassified sequences</taxon>
        <taxon>metagenomes</taxon>
        <taxon>ecological metagenomes</taxon>
    </lineage>
</organism>
<dbReference type="AlphaFoldDB" id="A0A0F9STT7"/>
<comment type="caution">
    <text evidence="1">The sequence shown here is derived from an EMBL/GenBank/DDBJ whole genome shotgun (WGS) entry which is preliminary data.</text>
</comment>
<protein>
    <submittedName>
        <fullName evidence="1">Uncharacterized protein</fullName>
    </submittedName>
</protein>
<proteinExistence type="predicted"/>
<feature type="non-terminal residue" evidence="1">
    <location>
        <position position="71"/>
    </location>
</feature>
<name>A0A0F9STT7_9ZZZZ</name>
<gene>
    <name evidence="1" type="ORF">LCGC14_0410860</name>
</gene>
<dbReference type="EMBL" id="LAZR01000363">
    <property type="protein sequence ID" value="KKN72375.1"/>
    <property type="molecule type" value="Genomic_DNA"/>
</dbReference>
<accession>A0A0F9STT7</accession>
<reference evidence="1" key="1">
    <citation type="journal article" date="2015" name="Nature">
        <title>Complex archaea that bridge the gap between prokaryotes and eukaryotes.</title>
        <authorList>
            <person name="Spang A."/>
            <person name="Saw J.H."/>
            <person name="Jorgensen S.L."/>
            <person name="Zaremba-Niedzwiedzka K."/>
            <person name="Martijn J."/>
            <person name="Lind A.E."/>
            <person name="van Eijk R."/>
            <person name="Schleper C."/>
            <person name="Guy L."/>
            <person name="Ettema T.J."/>
        </authorList>
    </citation>
    <scope>NUCLEOTIDE SEQUENCE</scope>
</reference>
<evidence type="ECO:0000313" key="1">
    <source>
        <dbReference type="EMBL" id="KKN72375.1"/>
    </source>
</evidence>
<sequence>MKIKQGDTTKLWLSAKNTYGWAHRPGAVWPCSTLSGHRLFVEFAQNGDLVDFAVDGVTRDIPADEFNAMTS</sequence>